<dbReference type="InterPro" id="IPR000731">
    <property type="entry name" value="SSD"/>
</dbReference>
<keyword evidence="4 7" id="KW-0812">Transmembrane</keyword>
<evidence type="ECO:0000313" key="10">
    <source>
        <dbReference type="Proteomes" id="UP001589750"/>
    </source>
</evidence>
<dbReference type="InterPro" id="IPR050545">
    <property type="entry name" value="Mycobact_MmpL"/>
</dbReference>
<keyword evidence="6 7" id="KW-0472">Membrane</keyword>
<feature type="transmembrane region" description="Helical" evidence="7">
    <location>
        <begin position="546"/>
        <end position="567"/>
    </location>
</feature>
<evidence type="ECO:0000256" key="4">
    <source>
        <dbReference type="ARBA" id="ARBA00022692"/>
    </source>
</evidence>
<comment type="similarity">
    <text evidence="2">Belongs to the resistance-nodulation-cell division (RND) (TC 2.A.6) family. MmpL subfamily.</text>
</comment>
<dbReference type="PANTHER" id="PTHR33406">
    <property type="entry name" value="MEMBRANE PROTEIN MJ1562-RELATED"/>
    <property type="match status" value="1"/>
</dbReference>
<keyword evidence="5 7" id="KW-1133">Transmembrane helix</keyword>
<feature type="transmembrane region" description="Helical" evidence="7">
    <location>
        <begin position="516"/>
        <end position="534"/>
    </location>
</feature>
<feature type="transmembrane region" description="Helical" evidence="7">
    <location>
        <begin position="312"/>
        <end position="333"/>
    </location>
</feature>
<evidence type="ECO:0000256" key="1">
    <source>
        <dbReference type="ARBA" id="ARBA00004651"/>
    </source>
</evidence>
<keyword evidence="3" id="KW-1003">Cell membrane</keyword>
<feature type="transmembrane region" description="Helical" evidence="7">
    <location>
        <begin position="276"/>
        <end position="300"/>
    </location>
</feature>
<feature type="transmembrane region" description="Helical" evidence="7">
    <location>
        <begin position="205"/>
        <end position="225"/>
    </location>
</feature>
<feature type="transmembrane region" description="Helical" evidence="7">
    <location>
        <begin position="587"/>
        <end position="605"/>
    </location>
</feature>
<evidence type="ECO:0000256" key="2">
    <source>
        <dbReference type="ARBA" id="ARBA00010157"/>
    </source>
</evidence>
<evidence type="ECO:0000256" key="6">
    <source>
        <dbReference type="ARBA" id="ARBA00023136"/>
    </source>
</evidence>
<keyword evidence="10" id="KW-1185">Reference proteome</keyword>
<protein>
    <submittedName>
        <fullName evidence="9">MMPL family transporter</fullName>
    </submittedName>
</protein>
<name>A0ABV5KBI4_9ACTN</name>
<evidence type="ECO:0000259" key="8">
    <source>
        <dbReference type="PROSITE" id="PS50156"/>
    </source>
</evidence>
<feature type="domain" description="SSD" evidence="8">
    <location>
        <begin position="193"/>
        <end position="333"/>
    </location>
</feature>
<dbReference type="Proteomes" id="UP001589750">
    <property type="component" value="Unassembled WGS sequence"/>
</dbReference>
<comment type="caution">
    <text evidence="9">The sequence shown here is derived from an EMBL/GenBank/DDBJ whole genome shotgun (WGS) entry which is preliminary data.</text>
</comment>
<evidence type="ECO:0000256" key="7">
    <source>
        <dbReference type="SAM" id="Phobius"/>
    </source>
</evidence>
<proteinExistence type="inferred from homology"/>
<dbReference type="Gene3D" id="1.20.1640.10">
    <property type="entry name" value="Multidrug efflux transporter AcrB transmembrane domain"/>
    <property type="match status" value="2"/>
</dbReference>
<dbReference type="PROSITE" id="PS50156">
    <property type="entry name" value="SSD"/>
    <property type="match status" value="1"/>
</dbReference>
<dbReference type="Pfam" id="PF03176">
    <property type="entry name" value="MMPL"/>
    <property type="match status" value="2"/>
</dbReference>
<dbReference type="PANTHER" id="PTHR33406:SF11">
    <property type="entry name" value="MEMBRANE PROTEIN SCO6666-RELATED"/>
    <property type="match status" value="1"/>
</dbReference>
<reference evidence="9 10" key="1">
    <citation type="submission" date="2024-09" db="EMBL/GenBank/DDBJ databases">
        <authorList>
            <person name="Sun Q."/>
            <person name="Mori K."/>
        </authorList>
    </citation>
    <scope>NUCLEOTIDE SEQUENCE [LARGE SCALE GENOMIC DNA]</scope>
    <source>
        <strain evidence="9 10">JCM 9626</strain>
    </source>
</reference>
<dbReference type="InterPro" id="IPR004869">
    <property type="entry name" value="MMPL_dom"/>
</dbReference>
<feature type="transmembrane region" description="Helical" evidence="7">
    <location>
        <begin position="636"/>
        <end position="662"/>
    </location>
</feature>
<comment type="subcellular location">
    <subcellularLocation>
        <location evidence="1">Cell membrane</location>
        <topology evidence="1">Multi-pass membrane protein</topology>
    </subcellularLocation>
</comment>
<feature type="transmembrane region" description="Helical" evidence="7">
    <location>
        <begin position="231"/>
        <end position="255"/>
    </location>
</feature>
<dbReference type="RefSeq" id="WP_140010275.1">
    <property type="nucleotide sequence ID" value="NZ_JBHMDG010000016.1"/>
</dbReference>
<evidence type="ECO:0000256" key="5">
    <source>
        <dbReference type="ARBA" id="ARBA00022989"/>
    </source>
</evidence>
<organism evidence="9 10">
    <name type="scientific">Nocardioides plantarum</name>
    <dbReference type="NCBI Taxonomy" id="29299"/>
    <lineage>
        <taxon>Bacteria</taxon>
        <taxon>Bacillati</taxon>
        <taxon>Actinomycetota</taxon>
        <taxon>Actinomycetes</taxon>
        <taxon>Propionibacteriales</taxon>
        <taxon>Nocardioidaceae</taxon>
        <taxon>Nocardioides</taxon>
    </lineage>
</organism>
<gene>
    <name evidence="9" type="ORF">ACFFRI_13700</name>
</gene>
<dbReference type="EMBL" id="JBHMDG010000016">
    <property type="protein sequence ID" value="MFB9314104.1"/>
    <property type="molecule type" value="Genomic_DNA"/>
</dbReference>
<feature type="transmembrane region" description="Helical" evidence="7">
    <location>
        <begin position="674"/>
        <end position="699"/>
    </location>
</feature>
<evidence type="ECO:0000313" key="9">
    <source>
        <dbReference type="EMBL" id="MFB9314104.1"/>
    </source>
</evidence>
<accession>A0ABV5KBI4</accession>
<dbReference type="SUPFAM" id="SSF82866">
    <property type="entry name" value="Multidrug efflux transporter AcrB transmembrane domain"/>
    <property type="match status" value="2"/>
</dbReference>
<feature type="transmembrane region" description="Helical" evidence="7">
    <location>
        <begin position="370"/>
        <end position="392"/>
    </location>
</feature>
<sequence>MLGQLGRWVHRRRRIVLVVWALLVVAGAVLGGSVFDRAEDVGQRAGAESTTVERRLDALDALDAEGEQVVVLLAGTDPLEAATSEAASQAVYAVRELPGVVDLRDPWTTSAYELVAEDRSSAVVEVDLDPALSDDQAAALADDIAEALRETPFPDVALGGDLLAERTFTDQAVQDAARGEGVALVVLLVLLGVALGGVAAGAVPVVAALGSVAVSLLALSGVAGIAPVSDFAVNVVTVLGLGLCVDYSLLVLARFREERAAAGRRPDLEAVLGTTLATAGRTVLLSGVTVGSSLAALLLLRDPLLTGMAVGGLVAVAVVTAAGLTLAPALLAVGHRRIPVAGRGALGRVARPPERSLLARLARLAQARPWPVLVVSAGLLVALAVPLLGLQLGASDARSLPPGSQARQVVEVVERDYPDVATAPIDVLVDAPAGDPRLTRVVDRTTASADVEDVVLRDGLPDGSSRLTVTPHGTTSGPAAQRVVADVRALDGEVRVQVGGPAAELVDARAALGDRVPLAVVVVVLVAGLLLLRLTGSAVVAVKTLLLNLLSLAATLGVVTLVFQHGWGGPLLGGTATGTLDLTTPALLFMFAFGLSMDYHLFLVARIKEEWDSPRPARRGQSLPAPGTRAANDRAVLAGITASGPVVTLAALAIAVVFVGFAAGELVAVKEVGVGMTVAILLDVTVVRGLLLPATMTLLGERNWWRPAWSRPPADRPGALPG</sequence>
<feature type="transmembrane region" description="Helical" evidence="7">
    <location>
        <begin position="181"/>
        <end position="198"/>
    </location>
</feature>
<evidence type="ECO:0000256" key="3">
    <source>
        <dbReference type="ARBA" id="ARBA00022475"/>
    </source>
</evidence>